<accession>A0A6C0EA16</accession>
<keyword evidence="1" id="KW-1133">Transmembrane helix</keyword>
<name>A0A6C0EA16_9ZZZZ</name>
<proteinExistence type="predicted"/>
<evidence type="ECO:0000256" key="1">
    <source>
        <dbReference type="SAM" id="Phobius"/>
    </source>
</evidence>
<dbReference type="AlphaFoldDB" id="A0A6C0EA16"/>
<reference evidence="2" key="1">
    <citation type="journal article" date="2020" name="Nature">
        <title>Giant virus diversity and host interactions through global metagenomics.</title>
        <authorList>
            <person name="Schulz F."/>
            <person name="Roux S."/>
            <person name="Paez-Espino D."/>
            <person name="Jungbluth S."/>
            <person name="Walsh D.A."/>
            <person name="Denef V.J."/>
            <person name="McMahon K.D."/>
            <person name="Konstantinidis K.T."/>
            <person name="Eloe-Fadrosh E.A."/>
            <person name="Kyrpides N.C."/>
            <person name="Woyke T."/>
        </authorList>
    </citation>
    <scope>NUCLEOTIDE SEQUENCE</scope>
    <source>
        <strain evidence="2">GVMAG-M-3300023179-150</strain>
    </source>
</reference>
<keyword evidence="1" id="KW-0472">Membrane</keyword>
<protein>
    <submittedName>
        <fullName evidence="2">Uncharacterized protein</fullName>
    </submittedName>
</protein>
<dbReference type="EMBL" id="MN739755">
    <property type="protein sequence ID" value="QHT25099.1"/>
    <property type="molecule type" value="Genomic_DNA"/>
</dbReference>
<feature type="transmembrane region" description="Helical" evidence="1">
    <location>
        <begin position="12"/>
        <end position="32"/>
    </location>
</feature>
<organism evidence="2">
    <name type="scientific">viral metagenome</name>
    <dbReference type="NCBI Taxonomy" id="1070528"/>
    <lineage>
        <taxon>unclassified sequences</taxon>
        <taxon>metagenomes</taxon>
        <taxon>organismal metagenomes</taxon>
    </lineage>
</organism>
<evidence type="ECO:0000313" key="2">
    <source>
        <dbReference type="EMBL" id="QHT25099.1"/>
    </source>
</evidence>
<keyword evidence="1" id="KW-0812">Transmembrane</keyword>
<sequence>MTQSNSNSVYKIMCSSTVFTIGVLYVAGSFYLRRNNTKFNKINFESSCKSIGYSNITPKMIDGEYFSMDGNAKHIIDIRIEYRCRK</sequence>